<evidence type="ECO:0000313" key="1">
    <source>
        <dbReference type="EMBL" id="KKN23013.1"/>
    </source>
</evidence>
<dbReference type="AlphaFoldDB" id="A0A0F9S0X3"/>
<comment type="caution">
    <text evidence="1">The sequence shown here is derived from an EMBL/GenBank/DDBJ whole genome shotgun (WGS) entry which is preliminary data.</text>
</comment>
<sequence length="83" mass="9645">MTNAVHDKINGGLYHQCWRLLAQAMDHRYGRDSVRWCVDDVVLDKTGHLLRGHVGIDVKHWVYNGTGEVTDRLEEAVRPYRDE</sequence>
<organism evidence="1">
    <name type="scientific">marine sediment metagenome</name>
    <dbReference type="NCBI Taxonomy" id="412755"/>
    <lineage>
        <taxon>unclassified sequences</taxon>
        <taxon>metagenomes</taxon>
        <taxon>ecological metagenomes</taxon>
    </lineage>
</organism>
<gene>
    <name evidence="1" type="ORF">LCGC14_0909350</name>
</gene>
<proteinExistence type="predicted"/>
<reference evidence="1" key="1">
    <citation type="journal article" date="2015" name="Nature">
        <title>Complex archaea that bridge the gap between prokaryotes and eukaryotes.</title>
        <authorList>
            <person name="Spang A."/>
            <person name="Saw J.H."/>
            <person name="Jorgensen S.L."/>
            <person name="Zaremba-Niedzwiedzka K."/>
            <person name="Martijn J."/>
            <person name="Lind A.E."/>
            <person name="van Eijk R."/>
            <person name="Schleper C."/>
            <person name="Guy L."/>
            <person name="Ettema T.J."/>
        </authorList>
    </citation>
    <scope>NUCLEOTIDE SEQUENCE</scope>
</reference>
<protein>
    <submittedName>
        <fullName evidence="1">Uncharacterized protein</fullName>
    </submittedName>
</protein>
<name>A0A0F9S0X3_9ZZZZ</name>
<accession>A0A0F9S0X3</accession>
<dbReference type="EMBL" id="LAZR01003012">
    <property type="protein sequence ID" value="KKN23013.1"/>
    <property type="molecule type" value="Genomic_DNA"/>
</dbReference>